<dbReference type="KEGG" id="pda:108511889"/>
<evidence type="ECO:0000313" key="2">
    <source>
        <dbReference type="Proteomes" id="UP000228380"/>
    </source>
</evidence>
<dbReference type="GO" id="GO:0003713">
    <property type="term" value="F:transcription coactivator activity"/>
    <property type="evidence" value="ECO:0007669"/>
    <property type="project" value="InterPro"/>
</dbReference>
<feature type="compositionally biased region" description="Polar residues" evidence="1">
    <location>
        <begin position="83"/>
        <end position="95"/>
    </location>
</feature>
<feature type="region of interest" description="Disordered" evidence="1">
    <location>
        <begin position="63"/>
        <end position="100"/>
    </location>
</feature>
<dbReference type="InterPro" id="IPR044661">
    <property type="entry name" value="MED15a/b/c-like"/>
</dbReference>
<sequence>MPGRQHQQQMISQQKQQFQNQLIYHQQFQQRLLKRKLQHPSLLQPHLQQQQLQQSLLQPTQLQSSQQSLMQMSSGLQSGQSTIQQPQPTMMQSAAQPGLQQNQLNSIQQSVPSLLQQHPQSVARQQQHVQPSIHQQTPSLQQQLTRDFHIFLKPHRAASVDSTAQTGHAGVSDLPEEIYQKIKSMRDMYFADINELYRRIALKFQQHDAFIPPAKPSEQYEKMKNFKMMLERTLAFLQISKNNIQPGLKERIPLYEKQIVNILTSNKKKVVPSQSQG</sequence>
<dbReference type="GeneID" id="108511889"/>
<dbReference type="PANTHER" id="PTHR33137:SF4">
    <property type="entry name" value="MEDIATOR OF RNA POLYMERASE II TRANSCRIPTION SUBUNIT 15A-RELATED"/>
    <property type="match status" value="1"/>
</dbReference>
<dbReference type="PANTHER" id="PTHR33137">
    <property type="entry name" value="MEDIATOR OF RNA POLYMERASE II TRANSCRIPTION SUBUNIT 15A-RELATED"/>
    <property type="match status" value="1"/>
</dbReference>
<feature type="compositionally biased region" description="Low complexity" evidence="1">
    <location>
        <begin position="63"/>
        <end position="82"/>
    </location>
</feature>
<dbReference type="GO" id="GO:0031490">
    <property type="term" value="F:chromatin DNA binding"/>
    <property type="evidence" value="ECO:0007669"/>
    <property type="project" value="InterPro"/>
</dbReference>
<evidence type="ECO:0000256" key="1">
    <source>
        <dbReference type="SAM" id="MobiDB-lite"/>
    </source>
</evidence>
<dbReference type="OrthoDB" id="786804at2759"/>
<reference evidence="3" key="2">
    <citation type="submission" date="2025-08" db="UniProtKB">
        <authorList>
            <consortium name="RefSeq"/>
        </authorList>
    </citation>
    <scope>IDENTIFICATION</scope>
    <source>
        <tissue evidence="3">Young leaves</tissue>
    </source>
</reference>
<dbReference type="AlphaFoldDB" id="A0A8B7MY86"/>
<dbReference type="RefSeq" id="XP_017702241.2">
    <property type="nucleotide sequence ID" value="XM_017846752.3"/>
</dbReference>
<keyword evidence="2" id="KW-1185">Reference proteome</keyword>
<name>A0A8B7MY86_PHODC</name>
<gene>
    <name evidence="3" type="primary">LOC108511889</name>
</gene>
<proteinExistence type="predicted"/>
<dbReference type="Proteomes" id="UP000228380">
    <property type="component" value="Chromosome 17"/>
</dbReference>
<protein>
    <submittedName>
        <fullName evidence="3">Mediator of RNA polymerase II transcription subunit 15a-like</fullName>
    </submittedName>
</protein>
<evidence type="ECO:0000313" key="3">
    <source>
        <dbReference type="RefSeq" id="XP_017702241.2"/>
    </source>
</evidence>
<reference evidence="2" key="1">
    <citation type="journal article" date="2019" name="Nat. Commun.">
        <title>Genome-wide association mapping of date palm fruit traits.</title>
        <authorList>
            <person name="Hazzouri K.M."/>
            <person name="Gros-Balthazard M."/>
            <person name="Flowers J.M."/>
            <person name="Copetti D."/>
            <person name="Lemansour A."/>
            <person name="Lebrun M."/>
            <person name="Masmoudi K."/>
            <person name="Ferrand S."/>
            <person name="Dhar M.I."/>
            <person name="Fresquez Z.A."/>
            <person name="Rosas U."/>
            <person name="Zhang J."/>
            <person name="Talag J."/>
            <person name="Lee S."/>
            <person name="Kudrna D."/>
            <person name="Powell R.F."/>
            <person name="Leitch I.J."/>
            <person name="Krueger R.R."/>
            <person name="Wing R.A."/>
            <person name="Amiri K.M.A."/>
            <person name="Purugganan M.D."/>
        </authorList>
    </citation>
    <scope>NUCLEOTIDE SEQUENCE [LARGE SCALE GENOMIC DNA]</scope>
    <source>
        <strain evidence="2">cv. Khalas</strain>
    </source>
</reference>
<organism evidence="2 3">
    <name type="scientific">Phoenix dactylifera</name>
    <name type="common">Date palm</name>
    <dbReference type="NCBI Taxonomy" id="42345"/>
    <lineage>
        <taxon>Eukaryota</taxon>
        <taxon>Viridiplantae</taxon>
        <taxon>Streptophyta</taxon>
        <taxon>Embryophyta</taxon>
        <taxon>Tracheophyta</taxon>
        <taxon>Spermatophyta</taxon>
        <taxon>Magnoliopsida</taxon>
        <taxon>Liliopsida</taxon>
        <taxon>Arecaceae</taxon>
        <taxon>Coryphoideae</taxon>
        <taxon>Phoeniceae</taxon>
        <taxon>Phoenix</taxon>
    </lineage>
</organism>
<accession>A0A8B7MY86</accession>